<sequence>MAHNPESTVDVASLPQSSPSDILGDTKIRRSLVKVSSSQKELLNRHESWASFLSRRSNGFVNLPPQVLEQVKASYTRQKRATELDKATESISEPGSTDVPDPSGSQSSTQSRVERDDEDGGDNANEDPDELTSWASSPEVNPRAQRVESEEPRQPFITQLPEQATIVTSPVEHSTLFESQQSSLGPEDELEVEVPTALAYNIDPINKSALQILATPPSAQVVPCTFEQSMQSAPTNISTKLDPHPKGRSRKYIYNRVPELYRGPERIFPSHLNTNVGSTKAAETAPSPHIDAESSLPINDMTSSIIPSTTNDQNTEGEKHATVRDIGPGQIPSYNPNLDPKSHQSLSASRQSAPLNIPSSLSHSIHSPQPHAPITHPTTPLAAPLKSWEAPFVHYTVTYPGYSGTIQDFVTACIYIQLQYRRIRTSLYDDFIRAWVEGYLPYVKDCDEENPPKKALTAIAWYNEIDDDPLFTSRVVTRQNLQSILNFYPKELEMARVSLRIHSSQGASEHSVSSGHAERYSHISSQFPTHTPQPRGREPARELVEAAGVEAGGFRLSPNSKPKLPHFATSQHIAAPKSFGAVQTRPLTRSLSESTAHRKRVAANELGSEGTKRISLGLMSGTHSKLWSDSGIAASNHSDQSRNAAQSSVAPDSTRQKSTKTTDDAVERRRRRLTQHIKRRVAGRESIASSAPISNTPTSGQKQ</sequence>
<organism evidence="1 2">
    <name type="scientific">Xylaria curta</name>
    <dbReference type="NCBI Taxonomy" id="42375"/>
    <lineage>
        <taxon>Eukaryota</taxon>
        <taxon>Fungi</taxon>
        <taxon>Dikarya</taxon>
        <taxon>Ascomycota</taxon>
        <taxon>Pezizomycotina</taxon>
        <taxon>Sordariomycetes</taxon>
        <taxon>Xylariomycetidae</taxon>
        <taxon>Xylariales</taxon>
        <taxon>Xylariaceae</taxon>
        <taxon>Xylaria</taxon>
    </lineage>
</organism>
<evidence type="ECO:0000313" key="2">
    <source>
        <dbReference type="Proteomes" id="UP001143856"/>
    </source>
</evidence>
<keyword evidence="2" id="KW-1185">Reference proteome</keyword>
<gene>
    <name evidence="1" type="ORF">NUW58_g3917</name>
</gene>
<accession>A0ACC1PA62</accession>
<protein>
    <submittedName>
        <fullName evidence="1">Uncharacterized protein</fullName>
    </submittedName>
</protein>
<proteinExistence type="predicted"/>
<reference evidence="1" key="1">
    <citation type="submission" date="2022-10" db="EMBL/GenBank/DDBJ databases">
        <title>Genome Sequence of Xylaria curta.</title>
        <authorList>
            <person name="Buettner E."/>
        </authorList>
    </citation>
    <scope>NUCLEOTIDE SEQUENCE</scope>
    <source>
        <strain evidence="1">Babe10</strain>
    </source>
</reference>
<name>A0ACC1PA62_9PEZI</name>
<dbReference type="Proteomes" id="UP001143856">
    <property type="component" value="Unassembled WGS sequence"/>
</dbReference>
<comment type="caution">
    <text evidence="1">The sequence shown here is derived from an EMBL/GenBank/DDBJ whole genome shotgun (WGS) entry which is preliminary data.</text>
</comment>
<dbReference type="EMBL" id="JAPDGR010000635">
    <property type="protein sequence ID" value="KAJ2988547.1"/>
    <property type="molecule type" value="Genomic_DNA"/>
</dbReference>
<evidence type="ECO:0000313" key="1">
    <source>
        <dbReference type="EMBL" id="KAJ2988547.1"/>
    </source>
</evidence>